<comment type="caution">
    <text evidence="1">The sequence shown here is derived from an EMBL/GenBank/DDBJ whole genome shotgun (WGS) entry which is preliminary data.</text>
</comment>
<proteinExistence type="predicted"/>
<sequence>MGIRLIRISKMNPFLIIISDNAGISWQIRFPGSDEVGEFLDIFRRGETIFATTTKGRFRSVDSGAYWIQI</sequence>
<dbReference type="EMBL" id="RJUG01000004">
    <property type="protein sequence ID" value="ROI08397.1"/>
    <property type="molecule type" value="Genomic_DNA"/>
</dbReference>
<name>A0A3N0WTI6_9FLAO</name>
<reference evidence="2" key="1">
    <citation type="submission" date="2018-11" db="EMBL/GenBank/DDBJ databases">
        <title>Proposal to divide the Flavobacteriaceae and reorganize its genera based on Amino Acid Identity values calculated from whole genome sequences.</title>
        <authorList>
            <person name="Nicholson A.C."/>
            <person name="Gulvik C.A."/>
            <person name="Whitney A.M."/>
            <person name="Humrighouse B.W."/>
            <person name="Bell M."/>
            <person name="Holmens B."/>
            <person name="Steigerwalt A."/>
            <person name="Villarma A."/>
            <person name="Sheth M."/>
            <person name="Batra D."/>
            <person name="Pryor J."/>
            <person name="Bernardet J.-F."/>
            <person name="Hugo C."/>
            <person name="Kampfer P."/>
            <person name="Newman J."/>
            <person name="Mcquiston J.R."/>
        </authorList>
    </citation>
    <scope>NUCLEOTIDE SEQUENCE [LARGE SCALE GENOMIC DNA]</scope>
    <source>
        <strain evidence="2">H3056</strain>
    </source>
</reference>
<accession>A0A3N0WTI6</accession>
<evidence type="ECO:0000313" key="1">
    <source>
        <dbReference type="EMBL" id="ROI08397.1"/>
    </source>
</evidence>
<gene>
    <name evidence="1" type="ORF">EGI11_12290</name>
</gene>
<dbReference type="AlphaFoldDB" id="A0A3N0WTI6"/>
<dbReference type="Proteomes" id="UP000270224">
    <property type="component" value="Unassembled WGS sequence"/>
</dbReference>
<organism evidence="1 2">
    <name type="scientific">Kaistella daneshvariae</name>
    <dbReference type="NCBI Taxonomy" id="2487074"/>
    <lineage>
        <taxon>Bacteria</taxon>
        <taxon>Pseudomonadati</taxon>
        <taxon>Bacteroidota</taxon>
        <taxon>Flavobacteriia</taxon>
        <taxon>Flavobacteriales</taxon>
        <taxon>Weeksellaceae</taxon>
        <taxon>Chryseobacterium group</taxon>
        <taxon>Kaistella</taxon>
    </lineage>
</organism>
<evidence type="ECO:0008006" key="3">
    <source>
        <dbReference type="Google" id="ProtNLM"/>
    </source>
</evidence>
<dbReference type="SUPFAM" id="SSF110296">
    <property type="entry name" value="Oligoxyloglucan reducing end-specific cellobiohydrolase"/>
    <property type="match status" value="1"/>
</dbReference>
<evidence type="ECO:0000313" key="2">
    <source>
        <dbReference type="Proteomes" id="UP000270224"/>
    </source>
</evidence>
<protein>
    <recommendedName>
        <fullName evidence="3">Exo-alpha-sialidase</fullName>
    </recommendedName>
</protein>